<dbReference type="EMBL" id="FOEG01000012">
    <property type="protein sequence ID" value="SEP14969.1"/>
    <property type="molecule type" value="Genomic_DNA"/>
</dbReference>
<dbReference type="Pfam" id="PF05816">
    <property type="entry name" value="TelA"/>
    <property type="match status" value="1"/>
</dbReference>
<dbReference type="OrthoDB" id="9768858at2"/>
<evidence type="ECO:0000256" key="1">
    <source>
        <dbReference type="ARBA" id="ARBA00005541"/>
    </source>
</evidence>
<evidence type="ECO:0000256" key="2">
    <source>
        <dbReference type="SAM" id="MobiDB-lite"/>
    </source>
</evidence>
<dbReference type="AlphaFoldDB" id="A0A1H8VHV7"/>
<feature type="compositionally biased region" description="Basic and acidic residues" evidence="2">
    <location>
        <begin position="362"/>
        <end position="375"/>
    </location>
</feature>
<accession>A0A1H8VHV7</accession>
<dbReference type="Proteomes" id="UP000199657">
    <property type="component" value="Unassembled WGS sequence"/>
</dbReference>
<protein>
    <submittedName>
        <fullName evidence="3">Uncharacterized conserved protein YaaN involved in tellurite resistance</fullName>
    </submittedName>
</protein>
<reference evidence="3 4" key="1">
    <citation type="submission" date="2016-10" db="EMBL/GenBank/DDBJ databases">
        <authorList>
            <person name="de Groot N.N."/>
        </authorList>
    </citation>
    <scope>NUCLEOTIDE SEQUENCE [LARGE SCALE GENOMIC DNA]</scope>
    <source>
        <strain evidence="3 4">CGMCC 1.6291</strain>
    </source>
</reference>
<proteinExistence type="inferred from homology"/>
<dbReference type="InterPro" id="IPR008863">
    <property type="entry name" value="Toxic_anion-R_TelA"/>
</dbReference>
<gene>
    <name evidence="3" type="ORF">SAMN04488052_11292</name>
</gene>
<evidence type="ECO:0000313" key="4">
    <source>
        <dbReference type="Proteomes" id="UP000199657"/>
    </source>
</evidence>
<sequence length="383" mass="42728">MTLPVVELERNKDHAARQEVDQFLGDAAQAFDLQAAREEQQGRINEIKEGFCWDAPERFAAAEASGVSEFADVIVEGVRSADLGSVHDHLTELRLVTARLGRDLEPSGFFGRLFFNGRKALEKFSAQWSTVSGQIDQVIATLERDKRGSMVTIENLRALRQEALQNFKRMAAAIVAGREILDAERQRLGQLRDDIATGSDSVEAAELRQLEQRADVFDRRLTNLEKSRAIAAGMIPTIQQTLHSEIIVTEELDMALTQAVPVMKQQLALVAEQVRQQERLQSLEATRNTTEEMMGEVAERLDTNQRMVDEQVREGIASADKVVEFLTRIGDTIEDIDQRQAAAQQDRAAARGALEEAVDDLKHRLAGREPEERLQHSSAPHAG</sequence>
<dbReference type="PANTHER" id="PTHR38432:SF1">
    <property type="entry name" value="TELA-LIKE PROTEIN SAOUHSC_01408"/>
    <property type="match status" value="1"/>
</dbReference>
<organism evidence="3 4">
    <name type="scientific">Aquisalimonas asiatica</name>
    <dbReference type="NCBI Taxonomy" id="406100"/>
    <lineage>
        <taxon>Bacteria</taxon>
        <taxon>Pseudomonadati</taxon>
        <taxon>Pseudomonadota</taxon>
        <taxon>Gammaproteobacteria</taxon>
        <taxon>Chromatiales</taxon>
        <taxon>Ectothiorhodospiraceae</taxon>
        <taxon>Aquisalimonas</taxon>
    </lineage>
</organism>
<evidence type="ECO:0000313" key="3">
    <source>
        <dbReference type="EMBL" id="SEP14969.1"/>
    </source>
</evidence>
<keyword evidence="4" id="KW-1185">Reference proteome</keyword>
<comment type="similarity">
    <text evidence="1">Belongs to the TelA family.</text>
</comment>
<name>A0A1H8VHV7_9GAMM</name>
<dbReference type="RefSeq" id="WP_091646116.1">
    <property type="nucleotide sequence ID" value="NZ_FOEG01000012.1"/>
</dbReference>
<dbReference type="STRING" id="406100.SAMN04488052_11292"/>
<feature type="region of interest" description="Disordered" evidence="2">
    <location>
        <begin position="362"/>
        <end position="383"/>
    </location>
</feature>
<dbReference type="PANTHER" id="PTHR38432">
    <property type="entry name" value="TELA-LIKE PROTEIN SAOUHSC_01408"/>
    <property type="match status" value="1"/>
</dbReference>